<dbReference type="OrthoDB" id="3365267at2759"/>
<organism evidence="2 3">
    <name type="scientific">Pseudovirgaria hyperparasitica</name>
    <dbReference type="NCBI Taxonomy" id="470096"/>
    <lineage>
        <taxon>Eukaryota</taxon>
        <taxon>Fungi</taxon>
        <taxon>Dikarya</taxon>
        <taxon>Ascomycota</taxon>
        <taxon>Pezizomycotina</taxon>
        <taxon>Dothideomycetes</taxon>
        <taxon>Dothideomycetes incertae sedis</taxon>
        <taxon>Acrospermales</taxon>
        <taxon>Acrospermaceae</taxon>
        <taxon>Pseudovirgaria</taxon>
    </lineage>
</organism>
<evidence type="ECO:0000313" key="2">
    <source>
        <dbReference type="EMBL" id="KAF2757184.1"/>
    </source>
</evidence>
<evidence type="ECO:0000256" key="1">
    <source>
        <dbReference type="SAM" id="Phobius"/>
    </source>
</evidence>
<dbReference type="RefSeq" id="XP_033599635.1">
    <property type="nucleotide sequence ID" value="XM_033744242.1"/>
</dbReference>
<keyword evidence="1" id="KW-1133">Transmembrane helix</keyword>
<dbReference type="EMBL" id="ML996574">
    <property type="protein sequence ID" value="KAF2757184.1"/>
    <property type="molecule type" value="Genomic_DNA"/>
</dbReference>
<keyword evidence="1" id="KW-0812">Transmembrane</keyword>
<sequence>MSIDTFAALRRHPNHSLADTATKHLENDLSQQDRDVLTNAAKKVSTHATVGSVVGLGLGLFAAIRLRQNRLALFKSFRAAEKPVQIVFEGGRTEPVPDLTPLLKPTPLGDIATYLFFSAGGIFVGGETGFLTGSYAGSKTITKDPETRQRVEEAFRRFRVDLVKQQLDELEKGSKTGLAGLGAGDVTEKTGMGGLW</sequence>
<protein>
    <submittedName>
        <fullName evidence="2">Uncharacterized protein</fullName>
    </submittedName>
</protein>
<keyword evidence="1" id="KW-0472">Membrane</keyword>
<dbReference type="AlphaFoldDB" id="A0A6A6W570"/>
<dbReference type="Proteomes" id="UP000799437">
    <property type="component" value="Unassembled WGS sequence"/>
</dbReference>
<name>A0A6A6W570_9PEZI</name>
<dbReference type="GeneID" id="54485296"/>
<keyword evidence="3" id="KW-1185">Reference proteome</keyword>
<proteinExistence type="predicted"/>
<feature type="transmembrane region" description="Helical" evidence="1">
    <location>
        <begin position="44"/>
        <end position="66"/>
    </location>
</feature>
<gene>
    <name evidence="2" type="ORF">EJ05DRAFT_477400</name>
</gene>
<reference evidence="2" key="1">
    <citation type="journal article" date="2020" name="Stud. Mycol.">
        <title>101 Dothideomycetes genomes: a test case for predicting lifestyles and emergence of pathogens.</title>
        <authorList>
            <person name="Haridas S."/>
            <person name="Albert R."/>
            <person name="Binder M."/>
            <person name="Bloem J."/>
            <person name="Labutti K."/>
            <person name="Salamov A."/>
            <person name="Andreopoulos B."/>
            <person name="Baker S."/>
            <person name="Barry K."/>
            <person name="Bills G."/>
            <person name="Bluhm B."/>
            <person name="Cannon C."/>
            <person name="Castanera R."/>
            <person name="Culley D."/>
            <person name="Daum C."/>
            <person name="Ezra D."/>
            <person name="Gonzalez J."/>
            <person name="Henrissat B."/>
            <person name="Kuo A."/>
            <person name="Liang C."/>
            <person name="Lipzen A."/>
            <person name="Lutzoni F."/>
            <person name="Magnuson J."/>
            <person name="Mondo S."/>
            <person name="Nolan M."/>
            <person name="Ohm R."/>
            <person name="Pangilinan J."/>
            <person name="Park H.-J."/>
            <person name="Ramirez L."/>
            <person name="Alfaro M."/>
            <person name="Sun H."/>
            <person name="Tritt A."/>
            <person name="Yoshinaga Y."/>
            <person name="Zwiers L.-H."/>
            <person name="Turgeon B."/>
            <person name="Goodwin S."/>
            <person name="Spatafora J."/>
            <person name="Crous P."/>
            <person name="Grigoriev I."/>
        </authorList>
    </citation>
    <scope>NUCLEOTIDE SEQUENCE</scope>
    <source>
        <strain evidence="2">CBS 121739</strain>
    </source>
</reference>
<accession>A0A6A6W570</accession>
<evidence type="ECO:0000313" key="3">
    <source>
        <dbReference type="Proteomes" id="UP000799437"/>
    </source>
</evidence>